<sequence>MRLLRILIAVLCLVAGILVGALNPQTVSIALGWITLYASLGVTLLVALLCGVVIGGLILAVSVVLPLRQRLRRAQAPQAGASALPPSDPGHGA</sequence>
<evidence type="ECO:0000256" key="6">
    <source>
        <dbReference type="SAM" id="Phobius"/>
    </source>
</evidence>
<gene>
    <name evidence="8" type="ORF">AB6713_12090</name>
</gene>
<accession>A0ABV4HRG6</accession>
<reference evidence="8 9" key="1">
    <citation type="submission" date="2024-07" db="EMBL/GenBank/DDBJ databases">
        <title>Luteimonas salilacus sp. nov., isolated from the shore soil of Salt Lake in Tibet of China.</title>
        <authorList>
            <person name="Zhang X."/>
            <person name="Li A."/>
        </authorList>
    </citation>
    <scope>NUCLEOTIDE SEQUENCE [LARGE SCALE GENOMIC DNA]</scope>
    <source>
        <strain evidence="8 9">B3-2-R+30</strain>
    </source>
</reference>
<keyword evidence="3 6" id="KW-1133">Transmembrane helix</keyword>
<feature type="transmembrane region" description="Helical" evidence="6">
    <location>
        <begin position="37"/>
        <end position="65"/>
    </location>
</feature>
<keyword evidence="4 6" id="KW-0472">Membrane</keyword>
<evidence type="ECO:0000256" key="1">
    <source>
        <dbReference type="ARBA" id="ARBA00022475"/>
    </source>
</evidence>
<keyword evidence="2 6" id="KW-0812">Transmembrane</keyword>
<dbReference type="Proteomes" id="UP001566331">
    <property type="component" value="Unassembled WGS sequence"/>
</dbReference>
<evidence type="ECO:0000256" key="3">
    <source>
        <dbReference type="ARBA" id="ARBA00022989"/>
    </source>
</evidence>
<feature type="region of interest" description="Disordered" evidence="5">
    <location>
        <begin position="74"/>
        <end position="93"/>
    </location>
</feature>
<organism evidence="8 9">
    <name type="scientific">Luteimonas salinilitoris</name>
    <dbReference type="NCBI Taxonomy" id="3237697"/>
    <lineage>
        <taxon>Bacteria</taxon>
        <taxon>Pseudomonadati</taxon>
        <taxon>Pseudomonadota</taxon>
        <taxon>Gammaproteobacteria</taxon>
        <taxon>Lysobacterales</taxon>
        <taxon>Lysobacteraceae</taxon>
        <taxon>Luteimonas</taxon>
    </lineage>
</organism>
<evidence type="ECO:0000313" key="8">
    <source>
        <dbReference type="EMBL" id="MEZ0475348.1"/>
    </source>
</evidence>
<evidence type="ECO:0000256" key="5">
    <source>
        <dbReference type="SAM" id="MobiDB-lite"/>
    </source>
</evidence>
<keyword evidence="9" id="KW-1185">Reference proteome</keyword>
<evidence type="ECO:0000256" key="4">
    <source>
        <dbReference type="ARBA" id="ARBA00023136"/>
    </source>
</evidence>
<evidence type="ECO:0000259" key="7">
    <source>
        <dbReference type="Pfam" id="PF06305"/>
    </source>
</evidence>
<dbReference type="InterPro" id="IPR010445">
    <property type="entry name" value="LapA_dom"/>
</dbReference>
<feature type="domain" description="Lipopolysaccharide assembly protein A" evidence="7">
    <location>
        <begin position="22"/>
        <end position="75"/>
    </location>
</feature>
<proteinExistence type="predicted"/>
<dbReference type="RefSeq" id="WP_370562744.1">
    <property type="nucleotide sequence ID" value="NZ_JBFWIB010000002.1"/>
</dbReference>
<evidence type="ECO:0000313" key="9">
    <source>
        <dbReference type="Proteomes" id="UP001566331"/>
    </source>
</evidence>
<dbReference type="EMBL" id="JBFWIC010000015">
    <property type="protein sequence ID" value="MEZ0475348.1"/>
    <property type="molecule type" value="Genomic_DNA"/>
</dbReference>
<keyword evidence="1" id="KW-1003">Cell membrane</keyword>
<comment type="caution">
    <text evidence="8">The sequence shown here is derived from an EMBL/GenBank/DDBJ whole genome shotgun (WGS) entry which is preliminary data.</text>
</comment>
<dbReference type="Pfam" id="PF06305">
    <property type="entry name" value="LapA_dom"/>
    <property type="match status" value="1"/>
</dbReference>
<protein>
    <submittedName>
        <fullName evidence="8">LapA family protein</fullName>
    </submittedName>
</protein>
<evidence type="ECO:0000256" key="2">
    <source>
        <dbReference type="ARBA" id="ARBA00022692"/>
    </source>
</evidence>
<name>A0ABV4HRG6_9GAMM</name>